<protein>
    <submittedName>
        <fullName evidence="3">Aspartate racemase</fullName>
    </submittedName>
</protein>
<dbReference type="InterPro" id="IPR004380">
    <property type="entry name" value="Asp_race"/>
</dbReference>
<proteinExistence type="inferred from homology"/>
<dbReference type="SUPFAM" id="SSF53681">
    <property type="entry name" value="Aspartate/glutamate racemase"/>
    <property type="match status" value="2"/>
</dbReference>
<keyword evidence="2" id="KW-0413">Isomerase</keyword>
<dbReference type="InterPro" id="IPR001920">
    <property type="entry name" value="Asp/Glu_race"/>
</dbReference>
<accession>A0A0A5HZE1</accession>
<reference evidence="3 4" key="1">
    <citation type="submission" date="2014-10" db="EMBL/GenBank/DDBJ databases">
        <title>Genome sequencing of Vibrio sinaloensis T08.</title>
        <authorList>
            <person name="Chan K.-G."/>
            <person name="Mohamad N.I."/>
        </authorList>
    </citation>
    <scope>NUCLEOTIDE SEQUENCE [LARGE SCALE GENOMIC DNA]</scope>
    <source>
        <strain evidence="3 4">T08</strain>
    </source>
</reference>
<dbReference type="PANTHER" id="PTHR21198:SF7">
    <property type="entry name" value="ASPARTATE-GLUTAMATE RACEMASE FAMILY"/>
    <property type="match status" value="1"/>
</dbReference>
<sequence length="232" mass="25528">MKTIGVIGGMSWESTVTYYQGLNQGIKERLGGHNSAKVLINSVNFAEIEQMQRDGAWDSAAVVLCKAAQSLEKAGADFILIATNTMHKLADQIEESISIPLLHIADATGHELTRRGISKVGLLGTAFTMEEDFYKQRITNKFGIEVIVPNGVQRKLVHDVIYDELCQGKLNRRSKHDYQTIIEELAMNGAQGVILGCTEIGLLVNQTDTEIALFDTAEIHVQEAIKEALNES</sequence>
<dbReference type="Pfam" id="PF01177">
    <property type="entry name" value="Asp_Glu_race"/>
    <property type="match status" value="1"/>
</dbReference>
<dbReference type="OrthoDB" id="9803739at2"/>
<evidence type="ECO:0000313" key="4">
    <source>
        <dbReference type="Proteomes" id="UP000030451"/>
    </source>
</evidence>
<dbReference type="EMBL" id="JRWP01000018">
    <property type="protein sequence ID" value="KGY08879.1"/>
    <property type="molecule type" value="Genomic_DNA"/>
</dbReference>
<name>A0A0A5HZE1_PHOS4</name>
<evidence type="ECO:0000256" key="1">
    <source>
        <dbReference type="ARBA" id="ARBA00007847"/>
    </source>
</evidence>
<comment type="caution">
    <text evidence="3">The sequence shown here is derived from an EMBL/GenBank/DDBJ whole genome shotgun (WGS) entry which is preliminary data.</text>
</comment>
<dbReference type="InterPro" id="IPR015942">
    <property type="entry name" value="Asp/Glu/hydantoin_racemase"/>
</dbReference>
<evidence type="ECO:0000313" key="3">
    <source>
        <dbReference type="EMBL" id="KGY08879.1"/>
    </source>
</evidence>
<comment type="similarity">
    <text evidence="1">Belongs to the aspartate/glutamate racemases family.</text>
</comment>
<dbReference type="RefSeq" id="WP_038190634.1">
    <property type="nucleotide sequence ID" value="NZ_JRWP01000018.1"/>
</dbReference>
<gene>
    <name evidence="3" type="ORF">NM06_10105</name>
</gene>
<dbReference type="AlphaFoldDB" id="A0A0A5HZE1"/>
<dbReference type="Proteomes" id="UP000030451">
    <property type="component" value="Unassembled WGS sequence"/>
</dbReference>
<dbReference type="STRING" id="379097.SE23_04650"/>
<dbReference type="NCBIfam" id="TIGR00035">
    <property type="entry name" value="asp_race"/>
    <property type="match status" value="1"/>
</dbReference>
<dbReference type="PANTHER" id="PTHR21198">
    <property type="entry name" value="GLUTAMATE RACEMASE"/>
    <property type="match status" value="1"/>
</dbReference>
<organism evidence="3 4">
    <name type="scientific">Photobacterium sp. (strain ATCC 43367)</name>
    <dbReference type="NCBI Taxonomy" id="379097"/>
    <lineage>
        <taxon>Bacteria</taxon>
        <taxon>Pseudomonadati</taxon>
        <taxon>Pseudomonadota</taxon>
        <taxon>Gammaproteobacteria</taxon>
        <taxon>Vibrionales</taxon>
        <taxon>Vibrionaceae</taxon>
        <taxon>Vibrio</taxon>
        <taxon>Vibrio oreintalis group</taxon>
    </lineage>
</organism>
<dbReference type="GO" id="GO:0047661">
    <property type="term" value="F:amino-acid racemase activity"/>
    <property type="evidence" value="ECO:0007669"/>
    <property type="project" value="InterPro"/>
</dbReference>
<dbReference type="Gene3D" id="3.40.50.1860">
    <property type="match status" value="2"/>
</dbReference>
<evidence type="ECO:0000256" key="2">
    <source>
        <dbReference type="ARBA" id="ARBA00023235"/>
    </source>
</evidence>